<reference evidence="2 3" key="1">
    <citation type="submission" date="2018-08" db="EMBL/GenBank/DDBJ databases">
        <title>Draft genome of the lignicolous fungus Coniochaeta pulveracea.</title>
        <authorList>
            <person name="Borstlap C.J."/>
            <person name="De Witt R.N."/>
            <person name="Botha A."/>
            <person name="Volschenk H."/>
        </authorList>
    </citation>
    <scope>NUCLEOTIDE SEQUENCE [LARGE SCALE GENOMIC DNA]</scope>
    <source>
        <strain evidence="2 3">CAB683</strain>
    </source>
</reference>
<accession>A0A420YKA3</accession>
<feature type="region of interest" description="Disordered" evidence="1">
    <location>
        <begin position="98"/>
        <end position="123"/>
    </location>
</feature>
<proteinExistence type="predicted"/>
<sequence>MQVRDYSEPTDPVLFALCGQHRACWELADKALEDGEPTGRGCPTISNVQPSLERIARQLTLLYSSCDEGTIAYDTTDLPGLNSQLFNLAANRGLAISNTARSSPGLGPKMRPIALHSEGRSKP</sequence>
<organism evidence="2 3">
    <name type="scientific">Coniochaeta pulveracea</name>
    <dbReference type="NCBI Taxonomy" id="177199"/>
    <lineage>
        <taxon>Eukaryota</taxon>
        <taxon>Fungi</taxon>
        <taxon>Dikarya</taxon>
        <taxon>Ascomycota</taxon>
        <taxon>Pezizomycotina</taxon>
        <taxon>Sordariomycetes</taxon>
        <taxon>Sordariomycetidae</taxon>
        <taxon>Coniochaetales</taxon>
        <taxon>Coniochaetaceae</taxon>
        <taxon>Coniochaeta</taxon>
    </lineage>
</organism>
<evidence type="ECO:0000256" key="1">
    <source>
        <dbReference type="SAM" id="MobiDB-lite"/>
    </source>
</evidence>
<dbReference type="Proteomes" id="UP000275385">
    <property type="component" value="Unassembled WGS sequence"/>
</dbReference>
<dbReference type="AlphaFoldDB" id="A0A420YKA3"/>
<name>A0A420YKA3_9PEZI</name>
<evidence type="ECO:0000313" key="2">
    <source>
        <dbReference type="EMBL" id="RKU48300.1"/>
    </source>
</evidence>
<comment type="caution">
    <text evidence="2">The sequence shown here is derived from an EMBL/GenBank/DDBJ whole genome shotgun (WGS) entry which is preliminary data.</text>
</comment>
<gene>
    <name evidence="2" type="ORF">DL546_007689</name>
</gene>
<keyword evidence="3" id="KW-1185">Reference proteome</keyword>
<protein>
    <submittedName>
        <fullName evidence="2">Uncharacterized protein</fullName>
    </submittedName>
</protein>
<evidence type="ECO:0000313" key="3">
    <source>
        <dbReference type="Proteomes" id="UP000275385"/>
    </source>
</evidence>
<dbReference type="EMBL" id="QVQW01000005">
    <property type="protein sequence ID" value="RKU48300.1"/>
    <property type="molecule type" value="Genomic_DNA"/>
</dbReference>